<organism evidence="1 2">
    <name type="scientific">Halteria grandinella</name>
    <dbReference type="NCBI Taxonomy" id="5974"/>
    <lineage>
        <taxon>Eukaryota</taxon>
        <taxon>Sar</taxon>
        <taxon>Alveolata</taxon>
        <taxon>Ciliophora</taxon>
        <taxon>Intramacronucleata</taxon>
        <taxon>Spirotrichea</taxon>
        <taxon>Stichotrichia</taxon>
        <taxon>Sporadotrichida</taxon>
        <taxon>Halteriidae</taxon>
        <taxon>Halteria</taxon>
    </lineage>
</organism>
<name>A0A8J8SUR4_HALGN</name>
<dbReference type="EMBL" id="RRYP01030856">
    <property type="protein sequence ID" value="TNV71061.1"/>
    <property type="molecule type" value="Genomic_DNA"/>
</dbReference>
<proteinExistence type="predicted"/>
<evidence type="ECO:0000313" key="2">
    <source>
        <dbReference type="Proteomes" id="UP000785679"/>
    </source>
</evidence>
<keyword evidence="2" id="KW-1185">Reference proteome</keyword>
<dbReference type="AlphaFoldDB" id="A0A8J8SUR4"/>
<sequence length="146" mass="17001">MHIRYKLNCGYYCVPRGHKILQDQQLVLFFDIHNFNSARPSSPICKRKRPALCTVIVAGYSLQQSTSIRTRSFTRGTCSRQSVVVFFMVLQYQAASSIWVDILKEFARQLALILSLEQHQHTMMVQYTALCLPVNQQRNKHIQMQH</sequence>
<evidence type="ECO:0000313" key="1">
    <source>
        <dbReference type="EMBL" id="TNV71061.1"/>
    </source>
</evidence>
<accession>A0A8J8SUR4</accession>
<dbReference type="Proteomes" id="UP000785679">
    <property type="component" value="Unassembled WGS sequence"/>
</dbReference>
<gene>
    <name evidence="1" type="ORF">FGO68_gene1787</name>
</gene>
<reference evidence="1" key="1">
    <citation type="submission" date="2019-06" db="EMBL/GenBank/DDBJ databases">
        <authorList>
            <person name="Zheng W."/>
        </authorList>
    </citation>
    <scope>NUCLEOTIDE SEQUENCE</scope>
    <source>
        <strain evidence="1">QDHG01</strain>
    </source>
</reference>
<comment type="caution">
    <text evidence="1">The sequence shown here is derived from an EMBL/GenBank/DDBJ whole genome shotgun (WGS) entry which is preliminary data.</text>
</comment>
<protein>
    <submittedName>
        <fullName evidence="1">Uncharacterized protein</fullName>
    </submittedName>
</protein>